<feature type="region of interest" description="Disordered" evidence="3">
    <location>
        <begin position="1"/>
        <end position="20"/>
    </location>
</feature>
<dbReference type="PANTHER" id="PTHR10972:SF136">
    <property type="entry name" value="OXYSTEROL-BINDING PROTEIN 8"/>
    <property type="match status" value="1"/>
</dbReference>
<dbReference type="GO" id="GO:0016020">
    <property type="term" value="C:membrane"/>
    <property type="evidence" value="ECO:0007669"/>
    <property type="project" value="TreeGrafter"/>
</dbReference>
<dbReference type="GO" id="GO:0032934">
    <property type="term" value="F:sterol binding"/>
    <property type="evidence" value="ECO:0007669"/>
    <property type="project" value="TreeGrafter"/>
</dbReference>
<dbReference type="PROSITE" id="PS01013">
    <property type="entry name" value="OSBP"/>
    <property type="match status" value="1"/>
</dbReference>
<comment type="caution">
    <text evidence="4">The sequence shown here is derived from an EMBL/GenBank/DDBJ whole genome shotgun (WGS) entry which is preliminary data.</text>
</comment>
<dbReference type="InParanoid" id="A0A2P6NNA6"/>
<evidence type="ECO:0000313" key="5">
    <source>
        <dbReference type="Proteomes" id="UP000241769"/>
    </source>
</evidence>
<dbReference type="EMBL" id="MDYQ01000044">
    <property type="protein sequence ID" value="PRP85453.1"/>
    <property type="molecule type" value="Genomic_DNA"/>
</dbReference>
<evidence type="ECO:0000256" key="3">
    <source>
        <dbReference type="SAM" id="MobiDB-lite"/>
    </source>
</evidence>
<dbReference type="Proteomes" id="UP000241769">
    <property type="component" value="Unassembled WGS sequence"/>
</dbReference>
<feature type="compositionally biased region" description="Polar residues" evidence="3">
    <location>
        <begin position="77"/>
        <end position="90"/>
    </location>
</feature>
<dbReference type="InterPro" id="IPR018494">
    <property type="entry name" value="Oxysterol-bd_CS"/>
</dbReference>
<accession>A0A2P6NNA6</accession>
<organism evidence="4 5">
    <name type="scientific">Planoprotostelium fungivorum</name>
    <dbReference type="NCBI Taxonomy" id="1890364"/>
    <lineage>
        <taxon>Eukaryota</taxon>
        <taxon>Amoebozoa</taxon>
        <taxon>Evosea</taxon>
        <taxon>Variosea</taxon>
        <taxon>Cavosteliida</taxon>
        <taxon>Cavosteliaceae</taxon>
        <taxon>Planoprotostelium</taxon>
    </lineage>
</organism>
<feature type="compositionally biased region" description="Basic residues" evidence="3">
    <location>
        <begin position="58"/>
        <end position="67"/>
    </location>
</feature>
<dbReference type="OrthoDB" id="1854502at2759"/>
<dbReference type="GO" id="GO:0005829">
    <property type="term" value="C:cytosol"/>
    <property type="evidence" value="ECO:0007669"/>
    <property type="project" value="TreeGrafter"/>
</dbReference>
<dbReference type="FunCoup" id="A0A2P6NNA6">
    <property type="interactions" value="146"/>
</dbReference>
<dbReference type="Pfam" id="PF01237">
    <property type="entry name" value="Oxysterol_BP"/>
    <property type="match status" value="1"/>
</dbReference>
<protein>
    <submittedName>
        <fullName evidence="4">Putative oxysterol binding protein (Osh1)</fullName>
    </submittedName>
</protein>
<dbReference type="STRING" id="1890364.A0A2P6NNA6"/>
<feature type="compositionally biased region" description="Basic and acidic residues" evidence="3">
    <location>
        <begin position="11"/>
        <end position="20"/>
    </location>
</feature>
<evidence type="ECO:0000256" key="2">
    <source>
        <dbReference type="RuleBase" id="RU003844"/>
    </source>
</evidence>
<feature type="region of interest" description="Disordered" evidence="3">
    <location>
        <begin position="58"/>
        <end position="100"/>
    </location>
</feature>
<keyword evidence="5" id="KW-1185">Reference proteome</keyword>
<gene>
    <name evidence="4" type="ORF">PROFUN_06822</name>
</gene>
<evidence type="ECO:0000256" key="1">
    <source>
        <dbReference type="ARBA" id="ARBA00008842"/>
    </source>
</evidence>
<dbReference type="InterPro" id="IPR000648">
    <property type="entry name" value="Oxysterol-bd"/>
</dbReference>
<dbReference type="GO" id="GO:0120009">
    <property type="term" value="P:intermembrane lipid transfer"/>
    <property type="evidence" value="ECO:0007669"/>
    <property type="project" value="UniProtKB-ARBA"/>
</dbReference>
<dbReference type="Gene3D" id="2.40.160.120">
    <property type="match status" value="1"/>
</dbReference>
<name>A0A2P6NNA6_9EUKA</name>
<proteinExistence type="inferred from homology"/>
<dbReference type="InterPro" id="IPR037239">
    <property type="entry name" value="OSBP_sf"/>
</dbReference>
<evidence type="ECO:0000313" key="4">
    <source>
        <dbReference type="EMBL" id="PRP85453.1"/>
    </source>
</evidence>
<dbReference type="PANTHER" id="PTHR10972">
    <property type="entry name" value="OXYSTEROL-BINDING PROTEIN-RELATED"/>
    <property type="match status" value="1"/>
</dbReference>
<comment type="similarity">
    <text evidence="1 2">Belongs to the OSBP family.</text>
</comment>
<dbReference type="AlphaFoldDB" id="A0A2P6NNA6"/>
<dbReference type="SUPFAM" id="SSF144000">
    <property type="entry name" value="Oxysterol-binding protein-like"/>
    <property type="match status" value="1"/>
</dbReference>
<dbReference type="FunFam" id="2.40.160.120:FF:000001">
    <property type="entry name" value="Oxysterol-binding protein"/>
    <property type="match status" value="1"/>
</dbReference>
<reference evidence="4 5" key="1">
    <citation type="journal article" date="2018" name="Genome Biol. Evol.">
        <title>Multiple Roots of Fruiting Body Formation in Amoebozoa.</title>
        <authorList>
            <person name="Hillmann F."/>
            <person name="Forbes G."/>
            <person name="Novohradska S."/>
            <person name="Ferling I."/>
            <person name="Riege K."/>
            <person name="Groth M."/>
            <person name="Westermann M."/>
            <person name="Marz M."/>
            <person name="Spaller T."/>
            <person name="Winckler T."/>
            <person name="Schaap P."/>
            <person name="Glockner G."/>
        </authorList>
    </citation>
    <scope>NUCLEOTIDE SEQUENCE [LARGE SCALE GENOMIC DNA]</scope>
    <source>
        <strain evidence="4 5">Jena</strain>
    </source>
</reference>
<sequence>MPSLGQKLNRSHIERDRRRQVESIIRGQSLWHETDNQLSNPENRGEISRKILFSGRLVKRRGNHRGHKKEDTKNMSEQEVTNQLSKTSLNEQEATEGEAGAEVNRDNREGLMKYLTKVLGADITAITLPVSVCEPTSFLMRLAEAVQYHDLLDKAAEAEDSSERLLWITVFALSIFVSNERAAKPFNPILGETYEFSQPSNKNYRFFAEQVSHHPPIGACIAENDEWKFWSSQCLKTKFTGNSLECNGTGFSNVLIKKTGEVFQWEPVKTVVHNLIIGKLWVDNFGDLSVINKNTGEKANINLKQCGWFSKGWRELEGDVLAKDGSVNFRVTGKWTESIFAEDKKGGKKKFQFYKNATDPLWVPTNKPLPPNKVPSIYARDFTDYTIELIQYDSTMTHLPPTDSRLRPDRLALEKGDTTVAGREKHNLEEKQREARRKREREGVTYVPKYFQTVKENGQDSWEYVGKYWEEREARKQ</sequence>
<dbReference type="Gene3D" id="3.30.70.3490">
    <property type="match status" value="1"/>
</dbReference>